<evidence type="ECO:0000256" key="4">
    <source>
        <dbReference type="PROSITE-ProRule" id="PRU00335"/>
    </source>
</evidence>
<dbReference type="PANTHER" id="PTHR30055:SF234">
    <property type="entry name" value="HTH-TYPE TRANSCRIPTIONAL REGULATOR BETI"/>
    <property type="match status" value="1"/>
</dbReference>
<dbReference type="InterPro" id="IPR050109">
    <property type="entry name" value="HTH-type_TetR-like_transc_reg"/>
</dbReference>
<dbReference type="InterPro" id="IPR001647">
    <property type="entry name" value="HTH_TetR"/>
</dbReference>
<comment type="caution">
    <text evidence="6">The sequence shown here is derived from an EMBL/GenBank/DDBJ whole genome shotgun (WGS) entry which is preliminary data.</text>
</comment>
<keyword evidence="3" id="KW-0804">Transcription</keyword>
<evidence type="ECO:0000256" key="3">
    <source>
        <dbReference type="ARBA" id="ARBA00023163"/>
    </source>
</evidence>
<evidence type="ECO:0000313" key="7">
    <source>
        <dbReference type="Proteomes" id="UP000812844"/>
    </source>
</evidence>
<organism evidence="6 7">
    <name type="scientific">Bifidobacterium phasiani</name>
    <dbReference type="NCBI Taxonomy" id="2834431"/>
    <lineage>
        <taxon>Bacteria</taxon>
        <taxon>Bacillati</taxon>
        <taxon>Actinomycetota</taxon>
        <taxon>Actinomycetes</taxon>
        <taxon>Bifidobacteriales</taxon>
        <taxon>Bifidobacteriaceae</taxon>
        <taxon>Bifidobacterium</taxon>
    </lineage>
</organism>
<dbReference type="PANTHER" id="PTHR30055">
    <property type="entry name" value="HTH-TYPE TRANSCRIPTIONAL REGULATOR RUTR"/>
    <property type="match status" value="1"/>
</dbReference>
<keyword evidence="2 4" id="KW-0238">DNA-binding</keyword>
<dbReference type="EMBL" id="JAHBBD010000014">
    <property type="protein sequence ID" value="MBW3083086.1"/>
    <property type="molecule type" value="Genomic_DNA"/>
</dbReference>
<reference evidence="6 7" key="1">
    <citation type="submission" date="2021-05" db="EMBL/GenBank/DDBJ databases">
        <title>Phylogenetic classification of ten novel species belonging to the genus Bifidobacterium comprising B. colchicus sp. nov., B. abeli sp. nov., B. bicoloris sp. nov., B. guerezis sp. nov., B. rosaliae sp. nov., B. santillanensis sp. nov., B. argentati sp. nov., B. amazzoni sp. nov., B. pluviali sp. nov., and B. pinnaculum sp. nov.</title>
        <authorList>
            <person name="Lugli G.A."/>
            <person name="Ruiz Garcia L."/>
            <person name="Margolles A."/>
            <person name="Ventura M."/>
        </authorList>
    </citation>
    <scope>NUCLEOTIDE SEQUENCE [LARGE SCALE GENOMIC DNA]</scope>
    <source>
        <strain evidence="6 7">6T3</strain>
    </source>
</reference>
<name>A0ABS6WBG1_9BIFI</name>
<proteinExistence type="predicted"/>
<gene>
    <name evidence="6" type="ORF">KIH73_06830</name>
</gene>
<protein>
    <submittedName>
        <fullName evidence="6">TetR/AcrR family transcriptional regulator</fullName>
    </submittedName>
</protein>
<dbReference type="Pfam" id="PF00440">
    <property type="entry name" value="TetR_N"/>
    <property type="match status" value="1"/>
</dbReference>
<evidence type="ECO:0000256" key="2">
    <source>
        <dbReference type="ARBA" id="ARBA00023125"/>
    </source>
</evidence>
<feature type="domain" description="HTH tetR-type" evidence="5">
    <location>
        <begin position="17"/>
        <end position="77"/>
    </location>
</feature>
<dbReference type="Proteomes" id="UP000812844">
    <property type="component" value="Unassembled WGS sequence"/>
</dbReference>
<evidence type="ECO:0000313" key="6">
    <source>
        <dbReference type="EMBL" id="MBW3083086.1"/>
    </source>
</evidence>
<feature type="DNA-binding region" description="H-T-H motif" evidence="4">
    <location>
        <begin position="40"/>
        <end position="59"/>
    </location>
</feature>
<accession>A0ABS6WBG1</accession>
<dbReference type="RefSeq" id="WP_219081880.1">
    <property type="nucleotide sequence ID" value="NZ_JAHBBD010000014.1"/>
</dbReference>
<dbReference type="PROSITE" id="PS50977">
    <property type="entry name" value="HTH_TETR_2"/>
    <property type="match status" value="1"/>
</dbReference>
<evidence type="ECO:0000259" key="5">
    <source>
        <dbReference type="PROSITE" id="PS50977"/>
    </source>
</evidence>
<keyword evidence="1" id="KW-0805">Transcription regulation</keyword>
<evidence type="ECO:0000256" key="1">
    <source>
        <dbReference type="ARBA" id="ARBA00023015"/>
    </source>
</evidence>
<keyword evidence="7" id="KW-1185">Reference proteome</keyword>
<sequence length="213" mass="24884">MTTTPTAPRPRTRKSPERRRREILDAAVRLISERGFNGIAVQDVADEVGISKQGLLRYVGSKDRMLSMVYEEYYNASGTPEEFFASGLPGSAPDAPHFPAYLRFLVRHNAQRRMLVQLFSVLMAETLNPEHPLHDEFEARIATIWDGYARHPWSIPPRLRPWDEHMRPYVRKAMEAMDGIQFRWLRNPPIDLVDEWVGFEQMIFPSPEWDDYR</sequence>